<gene>
    <name evidence="2" type="ORF">JZ751_010800</name>
</gene>
<dbReference type="Proteomes" id="UP000824540">
    <property type="component" value="Unassembled WGS sequence"/>
</dbReference>
<proteinExistence type="predicted"/>
<dbReference type="OrthoDB" id="8950373at2759"/>
<comment type="caution">
    <text evidence="2">The sequence shown here is derived from an EMBL/GenBank/DDBJ whole genome shotgun (WGS) entry which is preliminary data.</text>
</comment>
<evidence type="ECO:0000313" key="3">
    <source>
        <dbReference type="Proteomes" id="UP000824540"/>
    </source>
</evidence>
<evidence type="ECO:0000256" key="1">
    <source>
        <dbReference type="SAM" id="Phobius"/>
    </source>
</evidence>
<sequence>MAFLFPENMVRVSGGGPGSGSGAWLEVFFNVWPFARYGLLFLMLTALGGKKATARRGESSRSSAISEEAYYESI</sequence>
<dbReference type="AlphaFoldDB" id="A0A8T2NAT9"/>
<feature type="transmembrane region" description="Helical" evidence="1">
    <location>
        <begin position="27"/>
        <end position="47"/>
    </location>
</feature>
<dbReference type="EMBL" id="JAFBMS010000188">
    <property type="protein sequence ID" value="KAG9333627.1"/>
    <property type="molecule type" value="Genomic_DNA"/>
</dbReference>
<organism evidence="2 3">
    <name type="scientific">Albula glossodonta</name>
    <name type="common">roundjaw bonefish</name>
    <dbReference type="NCBI Taxonomy" id="121402"/>
    <lineage>
        <taxon>Eukaryota</taxon>
        <taxon>Metazoa</taxon>
        <taxon>Chordata</taxon>
        <taxon>Craniata</taxon>
        <taxon>Vertebrata</taxon>
        <taxon>Euteleostomi</taxon>
        <taxon>Actinopterygii</taxon>
        <taxon>Neopterygii</taxon>
        <taxon>Teleostei</taxon>
        <taxon>Albuliformes</taxon>
        <taxon>Albulidae</taxon>
        <taxon>Albula</taxon>
    </lineage>
</organism>
<accession>A0A8T2NAT9</accession>
<keyword evidence="1" id="KW-1133">Transmembrane helix</keyword>
<keyword evidence="1" id="KW-0812">Transmembrane</keyword>
<name>A0A8T2NAT9_9TELE</name>
<protein>
    <submittedName>
        <fullName evidence="2">Uncharacterized protein</fullName>
    </submittedName>
</protein>
<reference evidence="2" key="1">
    <citation type="thesis" date="2021" institute="BYU ScholarsArchive" country="Provo, UT, USA">
        <title>Applications of and Algorithms for Genome Assembly and Genomic Analyses with an Emphasis on Marine Teleosts.</title>
        <authorList>
            <person name="Pickett B.D."/>
        </authorList>
    </citation>
    <scope>NUCLEOTIDE SEQUENCE</scope>
    <source>
        <strain evidence="2">HI-2016</strain>
    </source>
</reference>
<keyword evidence="1" id="KW-0472">Membrane</keyword>
<keyword evidence="3" id="KW-1185">Reference proteome</keyword>
<evidence type="ECO:0000313" key="2">
    <source>
        <dbReference type="EMBL" id="KAG9333627.1"/>
    </source>
</evidence>